<comment type="caution">
    <text evidence="4">The sequence shown here is derived from an EMBL/GenBank/DDBJ whole genome shotgun (WGS) entry which is preliminary data.</text>
</comment>
<dbReference type="PANTHER" id="PTHR44329">
    <property type="entry name" value="SERINE/THREONINE-PROTEIN KINASE TNNI3K-RELATED"/>
    <property type="match status" value="1"/>
</dbReference>
<keyword evidence="2" id="KW-0472">Membrane</keyword>
<name>A0ABQ9YCY7_9EUKA</name>
<dbReference type="InterPro" id="IPR001245">
    <property type="entry name" value="Ser-Thr/Tyr_kinase_cat_dom"/>
</dbReference>
<feature type="transmembrane region" description="Helical" evidence="2">
    <location>
        <begin position="221"/>
        <end position="244"/>
    </location>
</feature>
<evidence type="ECO:0000313" key="4">
    <source>
        <dbReference type="EMBL" id="KAK2961565.1"/>
    </source>
</evidence>
<dbReference type="SUPFAM" id="SSF56112">
    <property type="entry name" value="Protein kinase-like (PK-like)"/>
    <property type="match status" value="1"/>
</dbReference>
<dbReference type="Proteomes" id="UP001281761">
    <property type="component" value="Unassembled WGS sequence"/>
</dbReference>
<dbReference type="Gene3D" id="1.10.510.10">
    <property type="entry name" value="Transferase(Phosphotransferase) domain 1"/>
    <property type="match status" value="1"/>
</dbReference>
<accession>A0ABQ9YCY7</accession>
<reference evidence="4 5" key="1">
    <citation type="journal article" date="2022" name="bioRxiv">
        <title>Genomics of Preaxostyla Flagellates Illuminates Evolutionary Transitions and the Path Towards Mitochondrial Loss.</title>
        <authorList>
            <person name="Novak L.V.F."/>
            <person name="Treitli S.C."/>
            <person name="Pyrih J."/>
            <person name="Halakuc P."/>
            <person name="Pipaliya S.V."/>
            <person name="Vacek V."/>
            <person name="Brzon O."/>
            <person name="Soukal P."/>
            <person name="Eme L."/>
            <person name="Dacks J.B."/>
            <person name="Karnkowska A."/>
            <person name="Elias M."/>
            <person name="Hampl V."/>
        </authorList>
    </citation>
    <scope>NUCLEOTIDE SEQUENCE [LARGE SCALE GENOMIC DNA]</scope>
    <source>
        <strain evidence="4">NAU3</strain>
        <tissue evidence="4">Gut</tissue>
    </source>
</reference>
<feature type="domain" description="Protein kinase" evidence="3">
    <location>
        <begin position="180"/>
        <end position="528"/>
    </location>
</feature>
<organism evidence="4 5">
    <name type="scientific">Blattamonas nauphoetae</name>
    <dbReference type="NCBI Taxonomy" id="2049346"/>
    <lineage>
        <taxon>Eukaryota</taxon>
        <taxon>Metamonada</taxon>
        <taxon>Preaxostyla</taxon>
        <taxon>Oxymonadida</taxon>
        <taxon>Blattamonas</taxon>
    </lineage>
</organism>
<protein>
    <recommendedName>
        <fullName evidence="3">Protein kinase domain-containing protein</fullName>
    </recommendedName>
</protein>
<gene>
    <name evidence="4" type="ORF">BLNAU_3363</name>
</gene>
<sequence>MELTDTELNVTDNHFFDISQGVMTMKGGRVNIKASSFSNNSPNCQTFSSARRNIACSEGGDIHIESLSAGDGTDLHPSAWISSEGCPIKSTEVNTYAPLFIPTLSSDSISTFDKKTQSFKLTIEGTTLIPCSLFLKVIEIGKDGTEGESVPIPLTVDSTTSFTDTKIVVKLPGSSLKSLVDSLEWRGRLVFGENQTTANSFIIQQDSSGRMAQAIRDNMKWWIPLVVVLSCVLLSLILIVVFLLRRRNKNKTRKSENDGERQELDQADDKVEILNDECNGDDNQNSVNTAGQKQLQGIPTISKHTSQPLQDTGMVRPTPTGQAAVLIVGEDQFGRPTIEDGFVSSHDTLFNRLHGHEQTSGLNIHRTRLDVAKAVAKLLTLRPNALALHKLSPHWVLFTPSDNICFKLNDNTPSQAQTTLPTQSGIQKETQEEKRWAAPEEENHENLIDEGKVTVFRLGLILWEITTGQVPFGETDAVNAQRQLGMGIIPGMDSVEPAELSTLLPECLDLNPARRPSVESVVSRLESIGEGHKEEPGDLLELQNHPPAPHPNSQNPNSTSQHE</sequence>
<keyword evidence="2" id="KW-0812">Transmembrane</keyword>
<keyword evidence="5" id="KW-1185">Reference proteome</keyword>
<feature type="region of interest" description="Disordered" evidence="1">
    <location>
        <begin position="522"/>
        <end position="563"/>
    </location>
</feature>
<feature type="compositionally biased region" description="Polar residues" evidence="1">
    <location>
        <begin position="551"/>
        <end position="563"/>
    </location>
</feature>
<keyword evidence="2" id="KW-1133">Transmembrane helix</keyword>
<dbReference type="Pfam" id="PF07714">
    <property type="entry name" value="PK_Tyr_Ser-Thr"/>
    <property type="match status" value="1"/>
</dbReference>
<evidence type="ECO:0000259" key="3">
    <source>
        <dbReference type="PROSITE" id="PS50011"/>
    </source>
</evidence>
<proteinExistence type="predicted"/>
<dbReference type="InterPro" id="IPR051681">
    <property type="entry name" value="Ser/Thr_Kinases-Pseudokinases"/>
</dbReference>
<dbReference type="PROSITE" id="PS50011">
    <property type="entry name" value="PROTEIN_KINASE_DOM"/>
    <property type="match status" value="1"/>
</dbReference>
<evidence type="ECO:0000313" key="5">
    <source>
        <dbReference type="Proteomes" id="UP001281761"/>
    </source>
</evidence>
<dbReference type="InterPro" id="IPR000719">
    <property type="entry name" value="Prot_kinase_dom"/>
</dbReference>
<evidence type="ECO:0000256" key="2">
    <source>
        <dbReference type="SAM" id="Phobius"/>
    </source>
</evidence>
<dbReference type="InterPro" id="IPR011009">
    <property type="entry name" value="Kinase-like_dom_sf"/>
</dbReference>
<feature type="compositionally biased region" description="Basic and acidic residues" evidence="1">
    <location>
        <begin position="527"/>
        <end position="536"/>
    </location>
</feature>
<dbReference type="EMBL" id="JARBJD010000015">
    <property type="protein sequence ID" value="KAK2961565.1"/>
    <property type="molecule type" value="Genomic_DNA"/>
</dbReference>
<evidence type="ECO:0000256" key="1">
    <source>
        <dbReference type="SAM" id="MobiDB-lite"/>
    </source>
</evidence>